<keyword evidence="3" id="KW-1185">Reference proteome</keyword>
<dbReference type="STRING" id="88036.D8QNB1"/>
<evidence type="ECO:0000259" key="1">
    <source>
        <dbReference type="PROSITE" id="PS50206"/>
    </source>
</evidence>
<dbReference type="InterPro" id="IPR036873">
    <property type="entry name" value="Rhodanese-like_dom_sf"/>
</dbReference>
<name>D8QNB1_SELML</name>
<evidence type="ECO:0000313" key="3">
    <source>
        <dbReference type="Proteomes" id="UP000001514"/>
    </source>
</evidence>
<dbReference type="Pfam" id="PF00581">
    <property type="entry name" value="Rhodanese"/>
    <property type="match status" value="1"/>
</dbReference>
<dbReference type="PANTHER" id="PTHR44542:SF14">
    <property type="entry name" value="PROTEIN HIGH ARSENIC CONTENT 1, MITOCHONDRIAL-RELATED"/>
    <property type="match status" value="1"/>
</dbReference>
<dbReference type="InterPro" id="IPR044684">
    <property type="entry name" value="STR17/STR18/HARC1-like"/>
</dbReference>
<reference evidence="2 3" key="1">
    <citation type="journal article" date="2011" name="Science">
        <title>The Selaginella genome identifies genetic changes associated with the evolution of vascular plants.</title>
        <authorList>
            <person name="Banks J.A."/>
            <person name="Nishiyama T."/>
            <person name="Hasebe M."/>
            <person name="Bowman J.L."/>
            <person name="Gribskov M."/>
            <person name="dePamphilis C."/>
            <person name="Albert V.A."/>
            <person name="Aono N."/>
            <person name="Aoyama T."/>
            <person name="Ambrose B.A."/>
            <person name="Ashton N.W."/>
            <person name="Axtell M.J."/>
            <person name="Barker E."/>
            <person name="Barker M.S."/>
            <person name="Bennetzen J.L."/>
            <person name="Bonawitz N.D."/>
            <person name="Chapple C."/>
            <person name="Cheng C."/>
            <person name="Correa L.G."/>
            <person name="Dacre M."/>
            <person name="DeBarry J."/>
            <person name="Dreyer I."/>
            <person name="Elias M."/>
            <person name="Engstrom E.M."/>
            <person name="Estelle M."/>
            <person name="Feng L."/>
            <person name="Finet C."/>
            <person name="Floyd S.K."/>
            <person name="Frommer W.B."/>
            <person name="Fujita T."/>
            <person name="Gramzow L."/>
            <person name="Gutensohn M."/>
            <person name="Harholt J."/>
            <person name="Hattori M."/>
            <person name="Heyl A."/>
            <person name="Hirai T."/>
            <person name="Hiwatashi Y."/>
            <person name="Ishikawa M."/>
            <person name="Iwata M."/>
            <person name="Karol K.G."/>
            <person name="Koehler B."/>
            <person name="Kolukisaoglu U."/>
            <person name="Kubo M."/>
            <person name="Kurata T."/>
            <person name="Lalonde S."/>
            <person name="Li K."/>
            <person name="Li Y."/>
            <person name="Litt A."/>
            <person name="Lyons E."/>
            <person name="Manning G."/>
            <person name="Maruyama T."/>
            <person name="Michael T.P."/>
            <person name="Mikami K."/>
            <person name="Miyazaki S."/>
            <person name="Morinaga S."/>
            <person name="Murata T."/>
            <person name="Mueller-Roeber B."/>
            <person name="Nelson D.R."/>
            <person name="Obara M."/>
            <person name="Oguri Y."/>
            <person name="Olmstead R.G."/>
            <person name="Onodera N."/>
            <person name="Petersen B.L."/>
            <person name="Pils B."/>
            <person name="Prigge M."/>
            <person name="Rensing S.A."/>
            <person name="Riano-Pachon D.M."/>
            <person name="Roberts A.W."/>
            <person name="Sato Y."/>
            <person name="Scheller H.V."/>
            <person name="Schulz B."/>
            <person name="Schulz C."/>
            <person name="Shakirov E.V."/>
            <person name="Shibagaki N."/>
            <person name="Shinohara N."/>
            <person name="Shippen D.E."/>
            <person name="Soerensen I."/>
            <person name="Sotooka R."/>
            <person name="Sugimoto N."/>
            <person name="Sugita M."/>
            <person name="Sumikawa N."/>
            <person name="Tanurdzic M."/>
            <person name="Theissen G."/>
            <person name="Ulvskov P."/>
            <person name="Wakazuki S."/>
            <person name="Weng J.K."/>
            <person name="Willats W.W."/>
            <person name="Wipf D."/>
            <person name="Wolf P.G."/>
            <person name="Yang L."/>
            <person name="Zimmer A.D."/>
            <person name="Zhu Q."/>
            <person name="Mitros T."/>
            <person name="Hellsten U."/>
            <person name="Loque D."/>
            <person name="Otillar R."/>
            <person name="Salamov A."/>
            <person name="Schmutz J."/>
            <person name="Shapiro H."/>
            <person name="Lindquist E."/>
            <person name="Lucas S."/>
            <person name="Rokhsar D."/>
            <person name="Grigoriev I.V."/>
        </authorList>
    </citation>
    <scope>NUCLEOTIDE SEQUENCE [LARGE SCALE GENOMIC DNA]</scope>
</reference>
<dbReference type="AlphaFoldDB" id="D8QNB1"/>
<protein>
    <recommendedName>
        <fullName evidence="1">Rhodanese domain-containing protein</fullName>
    </recommendedName>
</protein>
<dbReference type="InParanoid" id="D8QNB1"/>
<dbReference type="eggNOG" id="KOG1530">
    <property type="taxonomic scope" value="Eukaryota"/>
</dbReference>
<dbReference type="Gene3D" id="3.40.250.10">
    <property type="entry name" value="Rhodanese-like domain"/>
    <property type="match status" value="1"/>
</dbReference>
<gene>
    <name evidence="2" type="ORF">SELMODRAFT_402869</name>
</gene>
<dbReference type="CDD" id="cd00158">
    <property type="entry name" value="RHOD"/>
    <property type="match status" value="1"/>
</dbReference>
<dbReference type="GO" id="GO:0003824">
    <property type="term" value="F:catalytic activity"/>
    <property type="evidence" value="ECO:0007669"/>
    <property type="project" value="InterPro"/>
</dbReference>
<proteinExistence type="predicted"/>
<dbReference type="InterPro" id="IPR001763">
    <property type="entry name" value="Rhodanese-like_dom"/>
</dbReference>
<dbReference type="HOGENOM" id="CLU_089574_3_3_1"/>
<organism evidence="3">
    <name type="scientific">Selaginella moellendorffii</name>
    <name type="common">Spikemoss</name>
    <dbReference type="NCBI Taxonomy" id="88036"/>
    <lineage>
        <taxon>Eukaryota</taxon>
        <taxon>Viridiplantae</taxon>
        <taxon>Streptophyta</taxon>
        <taxon>Embryophyta</taxon>
        <taxon>Tracheophyta</taxon>
        <taxon>Lycopodiopsida</taxon>
        <taxon>Selaginellales</taxon>
        <taxon>Selaginellaceae</taxon>
        <taxon>Selaginella</taxon>
    </lineage>
</organism>
<evidence type="ECO:0000313" key="2">
    <source>
        <dbReference type="EMBL" id="EFJ38070.1"/>
    </source>
</evidence>
<dbReference type="OMA" id="HAKEDQF"/>
<dbReference type="PANTHER" id="PTHR44542">
    <property type="entry name" value="THIOSULFATE SULFURTRANSFERASE 18"/>
    <property type="match status" value="1"/>
</dbReference>
<sequence length="128" mass="13822">MSDQGPRDVSLKHVEVDAARGMLQSGSHRYLDVRAILDLRAPEVFATGNVAGSRNVPYYIPGSDKVKNTNFEQEVLSNFDKEEGIIVGCGTGTRSVLAAADLLAAGFTNVYNMAGGYRAIKNKQTDNK</sequence>
<dbReference type="PROSITE" id="PS50206">
    <property type="entry name" value="RHODANESE_3"/>
    <property type="match status" value="1"/>
</dbReference>
<dbReference type="SUPFAM" id="SSF52821">
    <property type="entry name" value="Rhodanese/Cell cycle control phosphatase"/>
    <property type="match status" value="1"/>
</dbReference>
<dbReference type="KEGG" id="smo:SELMODRAFT_402869"/>
<dbReference type="Gramene" id="EFJ38070">
    <property type="protein sequence ID" value="EFJ38070"/>
    <property type="gene ID" value="SELMODRAFT_402869"/>
</dbReference>
<dbReference type="SMART" id="SM00450">
    <property type="entry name" value="RHOD"/>
    <property type="match status" value="1"/>
</dbReference>
<dbReference type="Proteomes" id="UP000001514">
    <property type="component" value="Unassembled WGS sequence"/>
</dbReference>
<feature type="domain" description="Rhodanese" evidence="1">
    <location>
        <begin position="24"/>
        <end position="125"/>
    </location>
</feature>
<dbReference type="EMBL" id="GL377565">
    <property type="protein sequence ID" value="EFJ38070.1"/>
    <property type="molecule type" value="Genomic_DNA"/>
</dbReference>
<accession>D8QNB1</accession>